<accession>A0A933RU01</accession>
<dbReference type="AlphaFoldDB" id="A0A933RU01"/>
<gene>
    <name evidence="3" type="ORF">HZA66_02280</name>
</gene>
<keyword evidence="1" id="KW-1133">Transmembrane helix</keyword>
<keyword evidence="1" id="KW-0472">Membrane</keyword>
<organism evidence="3 4">
    <name type="scientific">Rhodopseudomonas palustris</name>
    <dbReference type="NCBI Taxonomy" id="1076"/>
    <lineage>
        <taxon>Bacteria</taxon>
        <taxon>Pseudomonadati</taxon>
        <taxon>Pseudomonadota</taxon>
        <taxon>Alphaproteobacteria</taxon>
        <taxon>Hyphomicrobiales</taxon>
        <taxon>Nitrobacteraceae</taxon>
        <taxon>Rhodopseudomonas</taxon>
    </lineage>
</organism>
<reference evidence="3" key="1">
    <citation type="submission" date="2020-07" db="EMBL/GenBank/DDBJ databases">
        <title>Huge and variable diversity of episymbiotic CPR bacteria and DPANN archaea in groundwater ecosystems.</title>
        <authorList>
            <person name="He C.Y."/>
            <person name="Keren R."/>
            <person name="Whittaker M."/>
            <person name="Farag I.F."/>
            <person name="Doudna J."/>
            <person name="Cate J.H.D."/>
            <person name="Banfield J.F."/>
        </authorList>
    </citation>
    <scope>NUCLEOTIDE SEQUENCE</scope>
    <source>
        <strain evidence="3">NC_groundwater_1818_Pr3_B-0.1um_66_35</strain>
    </source>
</reference>
<keyword evidence="2" id="KW-0732">Signal</keyword>
<protein>
    <recommendedName>
        <fullName evidence="5">Sulfur globule protein</fullName>
    </recommendedName>
</protein>
<evidence type="ECO:0000256" key="1">
    <source>
        <dbReference type="SAM" id="Phobius"/>
    </source>
</evidence>
<dbReference type="Proteomes" id="UP000782519">
    <property type="component" value="Unassembled WGS sequence"/>
</dbReference>
<evidence type="ECO:0000313" key="4">
    <source>
        <dbReference type="Proteomes" id="UP000782519"/>
    </source>
</evidence>
<feature type="transmembrane region" description="Helical" evidence="1">
    <location>
        <begin position="58"/>
        <end position="77"/>
    </location>
</feature>
<comment type="caution">
    <text evidence="3">The sequence shown here is derived from an EMBL/GenBank/DDBJ whole genome shotgun (WGS) entry which is preliminary data.</text>
</comment>
<feature type="signal peptide" evidence="2">
    <location>
        <begin position="1"/>
        <end position="18"/>
    </location>
</feature>
<proteinExistence type="predicted"/>
<evidence type="ECO:0008006" key="5">
    <source>
        <dbReference type="Google" id="ProtNLM"/>
    </source>
</evidence>
<sequence length="124" mass="12886">MFGKAIVAFSIGALVALAAPTAASARGGFHGGGWHGGGWHGGGWHGGGWHGGWRGPGFGIGAVGVGLGLGLAAPYAWGGYGPAYYNGYGYSYPAAVGYDDGCYLRTQRVWTPYGWRLRRVEVCY</sequence>
<evidence type="ECO:0000313" key="3">
    <source>
        <dbReference type="EMBL" id="MBI5128247.1"/>
    </source>
</evidence>
<feature type="chain" id="PRO_5037871831" description="Sulfur globule protein" evidence="2">
    <location>
        <begin position="19"/>
        <end position="124"/>
    </location>
</feature>
<name>A0A933RU01_RHOPL</name>
<dbReference type="EMBL" id="JACRJB010000007">
    <property type="protein sequence ID" value="MBI5128247.1"/>
    <property type="molecule type" value="Genomic_DNA"/>
</dbReference>
<evidence type="ECO:0000256" key="2">
    <source>
        <dbReference type="SAM" id="SignalP"/>
    </source>
</evidence>
<keyword evidence="1" id="KW-0812">Transmembrane</keyword>